<evidence type="ECO:0000313" key="3">
    <source>
        <dbReference type="Proteomes" id="UP000535305"/>
    </source>
</evidence>
<organism evidence="2 3">
    <name type="scientific">Campylobacter upsaliensis</name>
    <dbReference type="NCBI Taxonomy" id="28080"/>
    <lineage>
        <taxon>Bacteria</taxon>
        <taxon>Pseudomonadati</taxon>
        <taxon>Campylobacterota</taxon>
        <taxon>Epsilonproteobacteria</taxon>
        <taxon>Campylobacterales</taxon>
        <taxon>Campylobacteraceae</taxon>
        <taxon>Campylobacter</taxon>
    </lineage>
</organism>
<keyword evidence="1" id="KW-0812">Transmembrane</keyword>
<proteinExistence type="predicted"/>
<keyword evidence="1" id="KW-0472">Membrane</keyword>
<reference evidence="2 3" key="1">
    <citation type="submission" date="2018-06" db="EMBL/GenBank/DDBJ databases">
        <authorList>
            <consortium name="PulseNet: The National Subtyping Network for Foodborne Disease Surveillance"/>
            <person name="Tarr C.L."/>
            <person name="Trees E."/>
            <person name="Katz L.S."/>
            <person name="Carleton-Romer H.A."/>
            <person name="Stroika S."/>
            <person name="Kucerova Z."/>
            <person name="Roache K.F."/>
            <person name="Sabol A.L."/>
            <person name="Besser J."/>
            <person name="Gerner-Smidt P."/>
        </authorList>
    </citation>
    <scope>NUCLEOTIDE SEQUENCE [LARGE SCALE GENOMIC DNA]</scope>
    <source>
        <strain evidence="2 3">PNUSAC003104</strain>
    </source>
</reference>
<dbReference type="Proteomes" id="UP000535305">
    <property type="component" value="Unassembled WGS sequence"/>
</dbReference>
<feature type="transmembrane region" description="Helical" evidence="1">
    <location>
        <begin position="20"/>
        <end position="37"/>
    </location>
</feature>
<protein>
    <submittedName>
        <fullName evidence="2">Uncharacterized protein</fullName>
    </submittedName>
</protein>
<dbReference type="AlphaFoldDB" id="A0A7U8B4C9"/>
<accession>A0A7U8B4C9</accession>
<evidence type="ECO:0000256" key="1">
    <source>
        <dbReference type="SAM" id="Phobius"/>
    </source>
</evidence>
<sequence>MTKHEDNEDKYYENINYKICIAMLVFLIFLFCCGLYYLEEQPIAILLLCILPVNFYIYIELLFGRYRLKLKKQNKDTKYIDRFAIISSFALIFCMYASIVIAMTKF</sequence>
<comment type="caution">
    <text evidence="2">The sequence shown here is derived from an EMBL/GenBank/DDBJ whole genome shotgun (WGS) entry which is preliminary data.</text>
</comment>
<feature type="transmembrane region" description="Helical" evidence="1">
    <location>
        <begin position="43"/>
        <end position="63"/>
    </location>
</feature>
<dbReference type="EMBL" id="AABVLA010000040">
    <property type="protein sequence ID" value="EAJ1622608.1"/>
    <property type="molecule type" value="Genomic_DNA"/>
</dbReference>
<keyword evidence="1" id="KW-1133">Transmembrane helix</keyword>
<evidence type="ECO:0000313" key="2">
    <source>
        <dbReference type="EMBL" id="EAJ1622608.1"/>
    </source>
</evidence>
<feature type="transmembrane region" description="Helical" evidence="1">
    <location>
        <begin position="83"/>
        <end position="103"/>
    </location>
</feature>
<gene>
    <name evidence="2" type="ORF">CT510_08190</name>
</gene>
<name>A0A7U8B4C9_CAMUP</name>
<keyword evidence="3" id="KW-1185">Reference proteome</keyword>